<accession>A0A0K0CW99</accession>
<dbReference type="PROSITE" id="PS50835">
    <property type="entry name" value="IG_LIKE"/>
    <property type="match status" value="1"/>
</dbReference>
<dbReference type="AlphaFoldDB" id="A0A0K0CW99"/>
<dbReference type="InterPro" id="IPR013783">
    <property type="entry name" value="Ig-like_fold"/>
</dbReference>
<dbReference type="STRING" id="6313.A0A0K0CW99"/>
<dbReference type="Proteomes" id="UP000035642">
    <property type="component" value="Unassembled WGS sequence"/>
</dbReference>
<organism evidence="2 3">
    <name type="scientific">Angiostrongylus cantonensis</name>
    <name type="common">Rat lungworm</name>
    <dbReference type="NCBI Taxonomy" id="6313"/>
    <lineage>
        <taxon>Eukaryota</taxon>
        <taxon>Metazoa</taxon>
        <taxon>Ecdysozoa</taxon>
        <taxon>Nematoda</taxon>
        <taxon>Chromadorea</taxon>
        <taxon>Rhabditida</taxon>
        <taxon>Rhabditina</taxon>
        <taxon>Rhabditomorpha</taxon>
        <taxon>Strongyloidea</taxon>
        <taxon>Metastrongylidae</taxon>
        <taxon>Angiostrongylus</taxon>
    </lineage>
</organism>
<reference evidence="2" key="1">
    <citation type="submission" date="2012-09" db="EMBL/GenBank/DDBJ databases">
        <authorList>
            <person name="Martin A.A."/>
        </authorList>
    </citation>
    <scope>NUCLEOTIDE SEQUENCE</scope>
</reference>
<dbReference type="CDD" id="cd00096">
    <property type="entry name" value="Ig"/>
    <property type="match status" value="1"/>
</dbReference>
<name>A0A0K0CW99_ANGCA</name>
<dbReference type="InterPro" id="IPR036179">
    <property type="entry name" value="Ig-like_dom_sf"/>
</dbReference>
<feature type="domain" description="Ig-like" evidence="1">
    <location>
        <begin position="4"/>
        <end position="79"/>
    </location>
</feature>
<keyword evidence="2" id="KW-1185">Reference proteome</keyword>
<dbReference type="WBParaSite" id="ACAC_0000169401-mRNA-1">
    <property type="protein sequence ID" value="ACAC_0000169401-mRNA-1"/>
    <property type="gene ID" value="ACAC_0000169401"/>
</dbReference>
<protein>
    <submittedName>
        <fullName evidence="3">Ig-like domain-containing protein</fullName>
    </submittedName>
</protein>
<reference evidence="3" key="2">
    <citation type="submission" date="2016-04" db="UniProtKB">
        <authorList>
            <consortium name="WormBaseParasite"/>
        </authorList>
    </citation>
    <scope>IDENTIFICATION</scope>
</reference>
<evidence type="ECO:0000313" key="2">
    <source>
        <dbReference type="Proteomes" id="UP000035642"/>
    </source>
</evidence>
<dbReference type="Gene3D" id="2.60.40.10">
    <property type="entry name" value="Immunoglobulins"/>
    <property type="match status" value="1"/>
</dbReference>
<evidence type="ECO:0000259" key="1">
    <source>
        <dbReference type="PROSITE" id="PS50835"/>
    </source>
</evidence>
<proteinExistence type="predicted"/>
<dbReference type="InterPro" id="IPR007110">
    <property type="entry name" value="Ig-like_dom"/>
</dbReference>
<sequence length="126" mass="13646">MVSPSPLEVFFYSRVDADYVVLPCFAVGQPAPNITWFRNEIEVVTPSVSDVPYLLSGGSLLVPADSSLAYSSFHCTAKNHLGEVKGTPILLKPAFLDSFRPHRSAVVPLYNGGAKLECEAPNHQPS</sequence>
<evidence type="ECO:0000313" key="3">
    <source>
        <dbReference type="WBParaSite" id="ACAC_0000169401-mRNA-1"/>
    </source>
</evidence>
<dbReference type="SUPFAM" id="SSF48726">
    <property type="entry name" value="Immunoglobulin"/>
    <property type="match status" value="1"/>
</dbReference>